<dbReference type="GO" id="GO:0016020">
    <property type="term" value="C:membrane"/>
    <property type="evidence" value="ECO:0007669"/>
    <property type="project" value="UniProtKB-SubCell"/>
</dbReference>
<feature type="transmembrane region" description="Helical" evidence="7">
    <location>
        <begin position="171"/>
        <end position="192"/>
    </location>
</feature>
<evidence type="ECO:0000256" key="2">
    <source>
        <dbReference type="ARBA" id="ARBA00022448"/>
    </source>
</evidence>
<feature type="domain" description="Amino acid transporter transmembrane" evidence="8">
    <location>
        <begin position="1"/>
        <end position="166"/>
    </location>
</feature>
<evidence type="ECO:0000256" key="4">
    <source>
        <dbReference type="ARBA" id="ARBA00022970"/>
    </source>
</evidence>
<dbReference type="InParanoid" id="A0A2V0P671"/>
<feature type="transmembrane region" description="Helical" evidence="7">
    <location>
        <begin position="103"/>
        <end position="123"/>
    </location>
</feature>
<keyword evidence="10" id="KW-1185">Reference proteome</keyword>
<keyword evidence="5 7" id="KW-1133">Transmembrane helix</keyword>
<feature type="transmembrane region" description="Helical" evidence="7">
    <location>
        <begin position="198"/>
        <end position="215"/>
    </location>
</feature>
<evidence type="ECO:0000256" key="3">
    <source>
        <dbReference type="ARBA" id="ARBA00022692"/>
    </source>
</evidence>
<gene>
    <name evidence="9" type="ORF">Rsub_06401</name>
</gene>
<name>A0A2V0P671_9CHLO</name>
<protein>
    <submittedName>
        <fullName evidence="9">Auxin transporter</fullName>
    </submittedName>
</protein>
<evidence type="ECO:0000256" key="6">
    <source>
        <dbReference type="ARBA" id="ARBA00023136"/>
    </source>
</evidence>
<dbReference type="InterPro" id="IPR013057">
    <property type="entry name" value="AA_transpt_TM"/>
</dbReference>
<feature type="transmembrane region" description="Helical" evidence="7">
    <location>
        <begin position="63"/>
        <end position="82"/>
    </location>
</feature>
<evidence type="ECO:0000256" key="1">
    <source>
        <dbReference type="ARBA" id="ARBA00004370"/>
    </source>
</evidence>
<evidence type="ECO:0000256" key="5">
    <source>
        <dbReference type="ARBA" id="ARBA00022989"/>
    </source>
</evidence>
<dbReference type="Pfam" id="PF01490">
    <property type="entry name" value="Aa_trans"/>
    <property type="match status" value="1"/>
</dbReference>
<comment type="subcellular location">
    <subcellularLocation>
        <location evidence="1">Membrane</location>
    </subcellularLocation>
</comment>
<feature type="transmembrane region" description="Helical" evidence="7">
    <location>
        <begin position="129"/>
        <end position="150"/>
    </location>
</feature>
<proteinExistence type="predicted"/>
<accession>A0A2V0P671</accession>
<dbReference type="GO" id="GO:0006865">
    <property type="term" value="P:amino acid transport"/>
    <property type="evidence" value="ECO:0007669"/>
    <property type="project" value="UniProtKB-KW"/>
</dbReference>
<reference evidence="9 10" key="1">
    <citation type="journal article" date="2018" name="Sci. Rep.">
        <title>Raphidocelis subcapitata (=Pseudokirchneriella subcapitata) provides an insight into genome evolution and environmental adaptations in the Sphaeropleales.</title>
        <authorList>
            <person name="Suzuki S."/>
            <person name="Yamaguchi H."/>
            <person name="Nakajima N."/>
            <person name="Kawachi M."/>
        </authorList>
    </citation>
    <scope>NUCLEOTIDE SEQUENCE [LARGE SCALE GENOMIC DNA]</scope>
    <source>
        <strain evidence="9 10">NIES-35</strain>
    </source>
</reference>
<evidence type="ECO:0000256" key="7">
    <source>
        <dbReference type="SAM" id="Phobius"/>
    </source>
</evidence>
<feature type="transmembrane region" description="Helical" evidence="7">
    <location>
        <begin position="21"/>
        <end position="43"/>
    </location>
</feature>
<dbReference type="EMBL" id="BDRX01000040">
    <property type="protein sequence ID" value="GBF93363.1"/>
    <property type="molecule type" value="Genomic_DNA"/>
</dbReference>
<keyword evidence="4" id="KW-0029">Amino-acid transport</keyword>
<evidence type="ECO:0000313" key="9">
    <source>
        <dbReference type="EMBL" id="GBF93363.1"/>
    </source>
</evidence>
<dbReference type="PANTHER" id="PTHR48017">
    <property type="entry name" value="OS05G0424000 PROTEIN-RELATED"/>
    <property type="match status" value="1"/>
</dbReference>
<evidence type="ECO:0000259" key="8">
    <source>
        <dbReference type="Pfam" id="PF01490"/>
    </source>
</evidence>
<evidence type="ECO:0000313" key="10">
    <source>
        <dbReference type="Proteomes" id="UP000247498"/>
    </source>
</evidence>
<comment type="caution">
    <text evidence="9">The sequence shown here is derived from an EMBL/GenBank/DDBJ whole genome shotgun (WGS) entry which is preliminary data.</text>
</comment>
<dbReference type="Proteomes" id="UP000247498">
    <property type="component" value="Unassembled WGS sequence"/>
</dbReference>
<keyword evidence="2" id="KW-0813">Transport</keyword>
<dbReference type="OrthoDB" id="40134at2759"/>
<dbReference type="AlphaFoldDB" id="A0A2V0P671"/>
<keyword evidence="6 7" id="KW-0472">Membrane</keyword>
<dbReference type="STRING" id="307507.A0A2V0P671"/>
<keyword evidence="3 7" id="KW-0812">Transmembrane</keyword>
<organism evidence="9 10">
    <name type="scientific">Raphidocelis subcapitata</name>
    <dbReference type="NCBI Taxonomy" id="307507"/>
    <lineage>
        <taxon>Eukaryota</taxon>
        <taxon>Viridiplantae</taxon>
        <taxon>Chlorophyta</taxon>
        <taxon>core chlorophytes</taxon>
        <taxon>Chlorophyceae</taxon>
        <taxon>CS clade</taxon>
        <taxon>Sphaeropleales</taxon>
        <taxon>Selenastraceae</taxon>
        <taxon>Raphidocelis</taxon>
    </lineage>
</organism>
<sequence>MLMEVVDSQWRPSRFPPTFGAAIGYVTAALTLPSAVFTFLAFPQQATQFGNAFAIFPPSAAKNAGIILMVAHQIVAFALFALPVCVMWEKLVGTHSKPKPLRLLSRIPVGLLIWFIALAIPFFGVINDVLGAFCVTFETYVIPATAWCLYYRKKENRDAAVLQPPRWLGGWTGAFVLNAAVILIFLVAGLGAGGYSSIVALVEAVGTFGLFAKCYNC</sequence>